<reference evidence="1" key="2">
    <citation type="journal article" date="2021" name="Genome Biol. Evol.">
        <title>Developing a high-quality reference genome for a parasitic bivalve with doubly uniparental inheritance (Bivalvia: Unionida).</title>
        <authorList>
            <person name="Smith C.H."/>
        </authorList>
    </citation>
    <scope>NUCLEOTIDE SEQUENCE</scope>
    <source>
        <strain evidence="1">CHS0354</strain>
        <tissue evidence="1">Mantle</tissue>
    </source>
</reference>
<proteinExistence type="predicted"/>
<dbReference type="AlphaFoldDB" id="A0AAE0SCZ5"/>
<dbReference type="Proteomes" id="UP001195483">
    <property type="component" value="Unassembled WGS sequence"/>
</dbReference>
<gene>
    <name evidence="1" type="ORF">CHS0354_043046</name>
</gene>
<dbReference type="EMBL" id="JAEAOA010002360">
    <property type="protein sequence ID" value="KAK3589587.1"/>
    <property type="molecule type" value="Genomic_DNA"/>
</dbReference>
<reference evidence="1" key="3">
    <citation type="submission" date="2023-05" db="EMBL/GenBank/DDBJ databases">
        <authorList>
            <person name="Smith C.H."/>
        </authorList>
    </citation>
    <scope>NUCLEOTIDE SEQUENCE</scope>
    <source>
        <strain evidence="1">CHS0354</strain>
        <tissue evidence="1">Mantle</tissue>
    </source>
</reference>
<sequence>MAAVLTLAKAIQTSIHPELIKSQMSSQGHLSSRDHVSTICLECGCSCSNGSCEKSGRDQQNSRWNFGLLKCEPVKTVLKGVVRSYCIAVSSHLPFPMFVQGKGRIAPYAAGSSYGTGGELFQQHGEKLKPIAVYSITITYAEVQYARSLNACGPVRSFDDMLLDLACSDCIQPQAFSANDHEA</sequence>
<reference evidence="1" key="1">
    <citation type="journal article" date="2021" name="Genome Biol. Evol.">
        <title>A High-Quality Reference Genome for a Parasitic Bivalve with Doubly Uniparental Inheritance (Bivalvia: Unionida).</title>
        <authorList>
            <person name="Smith C.H."/>
        </authorList>
    </citation>
    <scope>NUCLEOTIDE SEQUENCE</scope>
    <source>
        <strain evidence="1">CHS0354</strain>
    </source>
</reference>
<name>A0AAE0SCZ5_9BIVA</name>
<keyword evidence="2" id="KW-1185">Reference proteome</keyword>
<evidence type="ECO:0000313" key="2">
    <source>
        <dbReference type="Proteomes" id="UP001195483"/>
    </source>
</evidence>
<comment type="caution">
    <text evidence="1">The sequence shown here is derived from an EMBL/GenBank/DDBJ whole genome shotgun (WGS) entry which is preliminary data.</text>
</comment>
<organism evidence="1 2">
    <name type="scientific">Potamilus streckersoni</name>
    <dbReference type="NCBI Taxonomy" id="2493646"/>
    <lineage>
        <taxon>Eukaryota</taxon>
        <taxon>Metazoa</taxon>
        <taxon>Spiralia</taxon>
        <taxon>Lophotrochozoa</taxon>
        <taxon>Mollusca</taxon>
        <taxon>Bivalvia</taxon>
        <taxon>Autobranchia</taxon>
        <taxon>Heteroconchia</taxon>
        <taxon>Palaeoheterodonta</taxon>
        <taxon>Unionida</taxon>
        <taxon>Unionoidea</taxon>
        <taxon>Unionidae</taxon>
        <taxon>Ambleminae</taxon>
        <taxon>Lampsilini</taxon>
        <taxon>Potamilus</taxon>
    </lineage>
</organism>
<protein>
    <submittedName>
        <fullName evidence="1">Uncharacterized protein</fullName>
    </submittedName>
</protein>
<accession>A0AAE0SCZ5</accession>
<evidence type="ECO:0000313" key="1">
    <source>
        <dbReference type="EMBL" id="KAK3589587.1"/>
    </source>
</evidence>